<dbReference type="AlphaFoldDB" id="A0A6G9Z0J6"/>
<dbReference type="InterPro" id="IPR052036">
    <property type="entry name" value="Hydrolase/PRTase-associated"/>
</dbReference>
<dbReference type="Pfam" id="PF05139">
    <property type="entry name" value="Erythro_esteras"/>
    <property type="match status" value="1"/>
</dbReference>
<dbReference type="PANTHER" id="PTHR31299">
    <property type="entry name" value="ESTERASE, PUTATIVE (AFU_ORTHOLOGUE AFUA_1G05850)-RELATED"/>
    <property type="match status" value="1"/>
</dbReference>
<evidence type="ECO:0000313" key="2">
    <source>
        <dbReference type="EMBL" id="QIS18960.1"/>
    </source>
</evidence>
<evidence type="ECO:0000313" key="3">
    <source>
        <dbReference type="Proteomes" id="UP000500953"/>
    </source>
</evidence>
<evidence type="ECO:0000256" key="1">
    <source>
        <dbReference type="SAM" id="MobiDB-lite"/>
    </source>
</evidence>
<feature type="region of interest" description="Disordered" evidence="1">
    <location>
        <begin position="141"/>
        <end position="160"/>
    </location>
</feature>
<dbReference type="PANTHER" id="PTHR31299:SF0">
    <property type="entry name" value="ESTERASE, PUTATIVE (AFU_ORTHOLOGUE AFUA_1G05850)-RELATED"/>
    <property type="match status" value="1"/>
</dbReference>
<gene>
    <name evidence="2" type="ORF">F6W96_12275</name>
</gene>
<feature type="compositionally biased region" description="Polar residues" evidence="1">
    <location>
        <begin position="147"/>
        <end position="160"/>
    </location>
</feature>
<sequence length="160" mass="17778">MRKCHAARDFSAGPDRQCPDRRALVRERHGKQCRTIGFSTGHGTVTAATAWGGEPERMPLRPALPSSAEQLLHDNGIPAFLLRFDRPTAAAELLRVPRLERTVGVIYTAATERHNHYLHTRLADRYDAVVYLDRTTALGPLDPARSRQVTATPETFPTGL</sequence>
<evidence type="ECO:0008006" key="4">
    <source>
        <dbReference type="Google" id="ProtNLM"/>
    </source>
</evidence>
<dbReference type="Proteomes" id="UP000500953">
    <property type="component" value="Chromosome"/>
</dbReference>
<protein>
    <recommendedName>
        <fullName evidence="4">Erythromycin esterase family protein</fullName>
    </recommendedName>
</protein>
<name>A0A6G9Z0J6_9NOCA</name>
<reference evidence="2 3" key="1">
    <citation type="journal article" date="2019" name="ACS Chem. Biol.">
        <title>Identification and Mobilization of a Cryptic Antibiotic Biosynthesis Gene Locus from a Human-Pathogenic Nocardia Isolate.</title>
        <authorList>
            <person name="Herisse M."/>
            <person name="Ishida K."/>
            <person name="Porter J.L."/>
            <person name="Howden B."/>
            <person name="Hertweck C."/>
            <person name="Stinear T.P."/>
            <person name="Pidot S.J."/>
        </authorList>
    </citation>
    <scope>NUCLEOTIDE SEQUENCE [LARGE SCALE GENOMIC DNA]</scope>
    <source>
        <strain evidence="2 3">AUSMDU00012715</strain>
    </source>
</reference>
<organism evidence="2 3">
    <name type="scientific">Nocardia terpenica</name>
    <dbReference type="NCBI Taxonomy" id="455432"/>
    <lineage>
        <taxon>Bacteria</taxon>
        <taxon>Bacillati</taxon>
        <taxon>Actinomycetota</taxon>
        <taxon>Actinomycetes</taxon>
        <taxon>Mycobacteriales</taxon>
        <taxon>Nocardiaceae</taxon>
        <taxon>Nocardia</taxon>
    </lineage>
</organism>
<dbReference type="InterPro" id="IPR007815">
    <property type="entry name" value="Emycin_Estase"/>
</dbReference>
<dbReference type="Gene3D" id="3.40.1660.10">
    <property type="entry name" value="EreA-like (biosynthetic domain)"/>
    <property type="match status" value="1"/>
</dbReference>
<proteinExistence type="predicted"/>
<accession>A0A6G9Z0J6</accession>
<dbReference type="RefSeq" id="WP_238846050.1">
    <property type="nucleotide sequence ID" value="NZ_CP046173.1"/>
</dbReference>
<dbReference type="GO" id="GO:0046677">
    <property type="term" value="P:response to antibiotic"/>
    <property type="evidence" value="ECO:0007669"/>
    <property type="project" value="InterPro"/>
</dbReference>
<dbReference type="SUPFAM" id="SSF159501">
    <property type="entry name" value="EreA/ChaN-like"/>
    <property type="match status" value="1"/>
</dbReference>
<dbReference type="EMBL" id="CP046173">
    <property type="protein sequence ID" value="QIS18960.1"/>
    <property type="molecule type" value="Genomic_DNA"/>
</dbReference>